<dbReference type="Gene3D" id="1.10.3720.10">
    <property type="entry name" value="MetI-like"/>
    <property type="match status" value="1"/>
</dbReference>
<keyword evidence="2 5" id="KW-0812">Transmembrane</keyword>
<gene>
    <name evidence="8" type="primary">pstC</name>
    <name evidence="8" type="ORF">VPK24_05985</name>
</gene>
<keyword evidence="4 5" id="KW-0472">Membrane</keyword>
<dbReference type="CDD" id="cd06261">
    <property type="entry name" value="TM_PBP2"/>
    <property type="match status" value="1"/>
</dbReference>
<protein>
    <recommendedName>
        <fullName evidence="6">Phosphate transport system permease protein</fullName>
    </recommendedName>
</protein>
<comment type="function">
    <text evidence="6">Part of the binding-protein-dependent transport system for phosphate; probably responsible for the translocation of the substrate across the membrane.</text>
</comment>
<comment type="caution">
    <text evidence="8">The sequence shown here is derived from an EMBL/GenBank/DDBJ whole genome shotgun (WGS) entry which is preliminary data.</text>
</comment>
<reference evidence="9" key="1">
    <citation type="journal article" date="2024" name="Algal Res.">
        <title>Biochemical, toxicological and genomic investigation of a high-biomass producing Limnothrix strain isolated from Italian shallow drinking water reservoir.</title>
        <authorList>
            <person name="Simonazzi M."/>
            <person name="Shishido T.K."/>
            <person name="Delbaje E."/>
            <person name="Wahlsten M."/>
            <person name="Fewer D.P."/>
            <person name="Sivonen K."/>
            <person name="Pezzolesi L."/>
            <person name="Pistocchi R."/>
        </authorList>
    </citation>
    <scope>NUCLEOTIDE SEQUENCE [LARGE SCALE GENOMIC DNA]</scope>
    <source>
        <strain evidence="9">LRLZ20PSL1</strain>
    </source>
</reference>
<keyword evidence="6" id="KW-1003">Cell membrane</keyword>
<feature type="domain" description="ABC transmembrane type-1" evidence="7">
    <location>
        <begin position="85"/>
        <end position="297"/>
    </location>
</feature>
<dbReference type="PANTHER" id="PTHR42727">
    <property type="entry name" value="PHOSPHATE TRANSPORT SYSTEM PERMEASE PROTEIN"/>
    <property type="match status" value="1"/>
</dbReference>
<dbReference type="PROSITE" id="PS50928">
    <property type="entry name" value="ABC_TM1"/>
    <property type="match status" value="1"/>
</dbReference>
<dbReference type="Proteomes" id="UP001604335">
    <property type="component" value="Unassembled WGS sequence"/>
</dbReference>
<feature type="transmembrane region" description="Helical" evidence="5">
    <location>
        <begin position="28"/>
        <end position="49"/>
    </location>
</feature>
<evidence type="ECO:0000259" key="7">
    <source>
        <dbReference type="PROSITE" id="PS50928"/>
    </source>
</evidence>
<evidence type="ECO:0000256" key="3">
    <source>
        <dbReference type="ARBA" id="ARBA00022989"/>
    </source>
</evidence>
<comment type="subcellular location">
    <subcellularLocation>
        <location evidence="5">Cell membrane</location>
        <topology evidence="5">Multi-pass membrane protein</topology>
    </subcellularLocation>
    <subcellularLocation>
        <location evidence="1">Membrane</location>
        <topology evidence="1">Multi-pass membrane protein</topology>
    </subcellularLocation>
</comment>
<dbReference type="InterPro" id="IPR000515">
    <property type="entry name" value="MetI-like"/>
</dbReference>
<keyword evidence="6" id="KW-0592">Phosphate transport</keyword>
<keyword evidence="9" id="KW-1185">Reference proteome</keyword>
<dbReference type="SUPFAM" id="SSF161098">
    <property type="entry name" value="MetI-like"/>
    <property type="match status" value="1"/>
</dbReference>
<evidence type="ECO:0000256" key="6">
    <source>
        <dbReference type="RuleBase" id="RU363054"/>
    </source>
</evidence>
<dbReference type="Pfam" id="PF00528">
    <property type="entry name" value="BPD_transp_1"/>
    <property type="match status" value="1"/>
</dbReference>
<feature type="transmembrane region" description="Helical" evidence="5">
    <location>
        <begin position="128"/>
        <end position="149"/>
    </location>
</feature>
<evidence type="ECO:0000256" key="1">
    <source>
        <dbReference type="ARBA" id="ARBA00004141"/>
    </source>
</evidence>
<feature type="transmembrane region" description="Helical" evidence="5">
    <location>
        <begin position="205"/>
        <end position="224"/>
    </location>
</feature>
<evidence type="ECO:0000256" key="4">
    <source>
        <dbReference type="ARBA" id="ARBA00023136"/>
    </source>
</evidence>
<feature type="transmembrane region" description="Helical" evidence="5">
    <location>
        <begin position="81"/>
        <end position="108"/>
    </location>
</feature>
<evidence type="ECO:0000256" key="5">
    <source>
        <dbReference type="RuleBase" id="RU363032"/>
    </source>
</evidence>
<dbReference type="InterPro" id="IPR011864">
    <property type="entry name" value="Phosphate_PstC"/>
</dbReference>
<feature type="transmembrane region" description="Helical" evidence="5">
    <location>
        <begin position="155"/>
        <end position="176"/>
    </location>
</feature>
<dbReference type="PANTHER" id="PTHR42727:SF1">
    <property type="entry name" value="PHOSPHATE TRANSPORT SYSTEM PERMEASE"/>
    <property type="match status" value="1"/>
</dbReference>
<dbReference type="InterPro" id="IPR035906">
    <property type="entry name" value="MetI-like_sf"/>
</dbReference>
<comment type="similarity">
    <text evidence="6">Belongs to the binding-protein-dependent transport system permease family. CysTW subfamily.</text>
</comment>
<evidence type="ECO:0000313" key="8">
    <source>
        <dbReference type="EMBL" id="MFG3817180.1"/>
    </source>
</evidence>
<dbReference type="RefSeq" id="WP_393011308.1">
    <property type="nucleotide sequence ID" value="NZ_JAZAQF010000029.1"/>
</dbReference>
<proteinExistence type="inferred from homology"/>
<accession>A0ABW7C7N4</accession>
<feature type="transmembrane region" description="Helical" evidence="5">
    <location>
        <begin position="279"/>
        <end position="300"/>
    </location>
</feature>
<dbReference type="EMBL" id="JAZAQF010000029">
    <property type="protein sequence ID" value="MFG3817180.1"/>
    <property type="molecule type" value="Genomic_DNA"/>
</dbReference>
<name>A0ABW7C7N4_9CYAN</name>
<keyword evidence="5" id="KW-0813">Transport</keyword>
<organism evidence="8 9">
    <name type="scientific">Limnothrix redekei LRLZ20PSL1</name>
    <dbReference type="NCBI Taxonomy" id="3112953"/>
    <lineage>
        <taxon>Bacteria</taxon>
        <taxon>Bacillati</taxon>
        <taxon>Cyanobacteriota</taxon>
        <taxon>Cyanophyceae</taxon>
        <taxon>Pseudanabaenales</taxon>
        <taxon>Pseudanabaenaceae</taxon>
        <taxon>Limnothrix</taxon>
    </lineage>
</organism>
<dbReference type="NCBIfam" id="TIGR02138">
    <property type="entry name" value="phosphate_pstC"/>
    <property type="match status" value="1"/>
</dbReference>
<evidence type="ECO:0000313" key="9">
    <source>
        <dbReference type="Proteomes" id="UP001604335"/>
    </source>
</evidence>
<evidence type="ECO:0000256" key="2">
    <source>
        <dbReference type="ARBA" id="ARBA00022692"/>
    </source>
</evidence>
<sequence length="308" mass="33605">MALRDSTPLNPWRRSRDRQRWTERAIELLLLLAALSSIATLIGILYVLVGESLQFFQQVSLWEFITGTRWTPLFGDPKYGIWPLLSGTLTTTFVALLIAIPFGTAIAIYSSEFAPATVREILKPLLELLAGVPSVVYGYFALLVVTPLLQQVLPWLPGFNMISAGAVMGLAIIPLVSSISEDAMQAVPNTLREGSYAMGATKLQTALKVVFPSAISGIMSAYILGTSRALGETMIVTIAAGLQPTLTFNPFEQAATITAYIVQVSMGDLPHGTLQYQTIFAAGLTLVLLTLILNIIGHLLTKRYRERY</sequence>
<keyword evidence="3 5" id="KW-1133">Transmembrane helix</keyword>